<organism evidence="2 3">
    <name type="scientific">Entotheonella factor</name>
    <dbReference type="NCBI Taxonomy" id="1429438"/>
    <lineage>
        <taxon>Bacteria</taxon>
        <taxon>Pseudomonadati</taxon>
        <taxon>Nitrospinota/Tectimicrobiota group</taxon>
        <taxon>Candidatus Tectimicrobiota</taxon>
        <taxon>Candidatus Entotheonellia</taxon>
        <taxon>Candidatus Entotheonellales</taxon>
        <taxon>Candidatus Entotheonellaceae</taxon>
        <taxon>Candidatus Entotheonella</taxon>
    </lineage>
</organism>
<gene>
    <name evidence="2" type="ORF">ETSY1_04025</name>
</gene>
<reference evidence="2 3" key="1">
    <citation type="journal article" date="2014" name="Nature">
        <title>An environmental bacterial taxon with a large and distinct metabolic repertoire.</title>
        <authorList>
            <person name="Wilson M.C."/>
            <person name="Mori T."/>
            <person name="Ruckert C."/>
            <person name="Uria A.R."/>
            <person name="Helf M.J."/>
            <person name="Takada K."/>
            <person name="Gernert C."/>
            <person name="Steffens U.A."/>
            <person name="Heycke N."/>
            <person name="Schmitt S."/>
            <person name="Rinke C."/>
            <person name="Helfrich E.J."/>
            <person name="Brachmann A.O."/>
            <person name="Gurgui C."/>
            <person name="Wakimoto T."/>
            <person name="Kracht M."/>
            <person name="Crusemann M."/>
            <person name="Hentschel U."/>
            <person name="Abe I."/>
            <person name="Matsunaga S."/>
            <person name="Kalinowski J."/>
            <person name="Takeyama H."/>
            <person name="Piel J."/>
        </authorList>
    </citation>
    <scope>NUCLEOTIDE SEQUENCE [LARGE SCALE GENOMIC DNA]</scope>
    <source>
        <strain evidence="3">TSY1</strain>
    </source>
</reference>
<keyword evidence="3" id="KW-1185">Reference proteome</keyword>
<evidence type="ECO:0000313" key="2">
    <source>
        <dbReference type="EMBL" id="ETX02313.1"/>
    </source>
</evidence>
<dbReference type="HOGENOM" id="CLU_770862_0_0_7"/>
<sequence>MDLHEKLSLALQRCGYAPLQTPGDYQHIGAGAWHDAYQVQSPGADALVVRLRKQIIYGCEERWDPAALHADYAPVGLYYEMANRCRPGTCPAIYHYDTGRDLVFTLESYIAGRPLPLAALPEPEAFAIGVSLGEFFQAMHEQAAPLPGSGLLTWGDQGVCAASPDTGAAWWRHYEERAMQQVETLSRALLGLSRDALQHQTAEALTCLREERLPIALINRDITPENLITQNHVWVGLVDPVPMQESGMYYAAFFLHCYRRYLPALGRAPRYQRHSFHEHARIMAIIADGYEAGYSHSRREVRQRLRLGEWLWILDMACESYELLQHGLSQEKRLCHGDEANVAAALALSVRELTEW</sequence>
<feature type="domain" description="Aminoglycoside phosphotransferase" evidence="1">
    <location>
        <begin position="26"/>
        <end position="239"/>
    </location>
</feature>
<dbReference type="InterPro" id="IPR002575">
    <property type="entry name" value="Aminoglycoside_PTrfase"/>
</dbReference>
<dbReference type="Proteomes" id="UP000019141">
    <property type="component" value="Unassembled WGS sequence"/>
</dbReference>
<name>W4LWQ5_ENTF1</name>
<dbReference type="SUPFAM" id="SSF56112">
    <property type="entry name" value="Protein kinase-like (PK-like)"/>
    <property type="match status" value="1"/>
</dbReference>
<dbReference type="EMBL" id="AZHW01000155">
    <property type="protein sequence ID" value="ETX02313.1"/>
    <property type="molecule type" value="Genomic_DNA"/>
</dbReference>
<accession>W4LWQ5</accession>
<dbReference type="AlphaFoldDB" id="W4LWQ5"/>
<proteinExistence type="predicted"/>
<dbReference type="Pfam" id="PF01636">
    <property type="entry name" value="APH"/>
    <property type="match status" value="1"/>
</dbReference>
<evidence type="ECO:0000259" key="1">
    <source>
        <dbReference type="Pfam" id="PF01636"/>
    </source>
</evidence>
<protein>
    <recommendedName>
        <fullName evidence="1">Aminoglycoside phosphotransferase domain-containing protein</fullName>
    </recommendedName>
</protein>
<evidence type="ECO:0000313" key="3">
    <source>
        <dbReference type="Proteomes" id="UP000019141"/>
    </source>
</evidence>
<dbReference type="InterPro" id="IPR011009">
    <property type="entry name" value="Kinase-like_dom_sf"/>
</dbReference>
<comment type="caution">
    <text evidence="2">The sequence shown here is derived from an EMBL/GenBank/DDBJ whole genome shotgun (WGS) entry which is preliminary data.</text>
</comment>